<accession>A0A7K1V4U6</accession>
<dbReference type="AlphaFoldDB" id="A0A7K1V4U6"/>
<gene>
    <name evidence="2" type="ORF">GPX89_28315</name>
</gene>
<evidence type="ECO:0000313" key="3">
    <source>
        <dbReference type="Proteomes" id="UP000466794"/>
    </source>
</evidence>
<name>A0A7K1V4U6_9NOCA</name>
<comment type="caution">
    <text evidence="2">The sequence shown here is derived from an EMBL/GenBank/DDBJ whole genome shotgun (WGS) entry which is preliminary data.</text>
</comment>
<dbReference type="InterPro" id="IPR037523">
    <property type="entry name" value="VOC_core"/>
</dbReference>
<dbReference type="Pfam" id="PF18029">
    <property type="entry name" value="Glyoxalase_6"/>
    <property type="match status" value="2"/>
</dbReference>
<dbReference type="InterPro" id="IPR029068">
    <property type="entry name" value="Glyas_Bleomycin-R_OHBP_Dase"/>
</dbReference>
<dbReference type="Proteomes" id="UP000466794">
    <property type="component" value="Unassembled WGS sequence"/>
</dbReference>
<dbReference type="EMBL" id="WRPP01000006">
    <property type="protein sequence ID" value="MVU81138.1"/>
    <property type="molecule type" value="Genomic_DNA"/>
</dbReference>
<organism evidence="2 3">
    <name type="scientific">Nocardia terrae</name>
    <dbReference type="NCBI Taxonomy" id="2675851"/>
    <lineage>
        <taxon>Bacteria</taxon>
        <taxon>Bacillati</taxon>
        <taxon>Actinomycetota</taxon>
        <taxon>Actinomycetes</taxon>
        <taxon>Mycobacteriales</taxon>
        <taxon>Nocardiaceae</taxon>
        <taxon>Nocardia</taxon>
    </lineage>
</organism>
<dbReference type="Gene3D" id="3.10.180.10">
    <property type="entry name" value="2,3-Dihydroxybiphenyl 1,2-Dioxygenase, domain 1"/>
    <property type="match status" value="2"/>
</dbReference>
<keyword evidence="3" id="KW-1185">Reference proteome</keyword>
<evidence type="ECO:0000259" key="1">
    <source>
        <dbReference type="PROSITE" id="PS51819"/>
    </source>
</evidence>
<sequence length="251" mass="27126">MSTRLACVVFDAVEPRSVARFWAELLGWAVTVERRGAVDVAAPDPDGPDVALTFLPARRPKTALNRLHLDLSSRSLDHQQLQIDRALALGARRVDIGQGAVPWTVLADPEGNEFCVLEPREQYVDTGAVAAIVLDTRDPLRLADFWSAAVGWPLTHENPRYAGLRSATGQGPWLEFLWRPDAPTKCGRLHLDLVAFPADDPAAEAERLRAAGAMPVAPGGFGAGAPPANDPAVVLTDPETNEFCLLRTTID</sequence>
<dbReference type="CDD" id="cd06587">
    <property type="entry name" value="VOC"/>
    <property type="match status" value="1"/>
</dbReference>
<reference evidence="2 3" key="1">
    <citation type="submission" date="2019-12" db="EMBL/GenBank/DDBJ databases">
        <title>Nocardia sp. nov. ET3-3 isolated from soil.</title>
        <authorList>
            <person name="Kanchanasin P."/>
            <person name="Tanasupawat S."/>
            <person name="Yuki M."/>
            <person name="Kudo T."/>
        </authorList>
    </citation>
    <scope>NUCLEOTIDE SEQUENCE [LARGE SCALE GENOMIC DNA]</scope>
    <source>
        <strain evidence="2 3">ET3-3</strain>
    </source>
</reference>
<dbReference type="RefSeq" id="WP_157390772.1">
    <property type="nucleotide sequence ID" value="NZ_WRPP01000006.1"/>
</dbReference>
<dbReference type="PANTHER" id="PTHR35908">
    <property type="entry name" value="HYPOTHETICAL FUSION PROTEIN"/>
    <property type="match status" value="1"/>
</dbReference>
<dbReference type="PROSITE" id="PS51819">
    <property type="entry name" value="VOC"/>
    <property type="match status" value="1"/>
</dbReference>
<evidence type="ECO:0000313" key="2">
    <source>
        <dbReference type="EMBL" id="MVU81138.1"/>
    </source>
</evidence>
<protein>
    <submittedName>
        <fullName evidence="2">VOC family protein</fullName>
    </submittedName>
</protein>
<proteinExistence type="predicted"/>
<dbReference type="PANTHER" id="PTHR35908:SF1">
    <property type="entry name" value="CONSERVED PROTEIN"/>
    <property type="match status" value="1"/>
</dbReference>
<dbReference type="SUPFAM" id="SSF54593">
    <property type="entry name" value="Glyoxalase/Bleomycin resistance protein/Dihydroxybiphenyl dioxygenase"/>
    <property type="match status" value="2"/>
</dbReference>
<dbReference type="InterPro" id="IPR041581">
    <property type="entry name" value="Glyoxalase_6"/>
</dbReference>
<feature type="domain" description="VOC" evidence="1">
    <location>
        <begin position="128"/>
        <end position="248"/>
    </location>
</feature>